<dbReference type="AlphaFoldDB" id="A0A1H5RVU5"/>
<protein>
    <submittedName>
        <fullName evidence="1">Uncharacterized protein</fullName>
    </submittedName>
</protein>
<sequence length="674" mass="69152">MPCTPSLLRLHPSRLLSLLAAFALSIGLLSPSPAAHAAPEPAPALPSAAGASATLEGTLEVRIEDYPDLTHKTRHYLLTPAGERRELRYRGEPPGHLVSGAKVRARGRLADNLLALDDDNSLTQVSAAPSYSVGVQNTLVLLVNFSDNTSQPYTVSGAQTLMSTIDAFMRENSSERATVSSAVRGWYTLPLSSATCDIPNIKTHARTAATAAGVDLSAYTRFVYVFPRISACTWAGLAIVGGSPTDTWINGAFDQKTVAHELGHNLGLGHAHSLHCDQSPIGTTCSGYEYGDIEDTMGNSRGHFSAFGKERLGWLNGTDVPPITTVEASGSYVLEPFSTTGAGGAKALKVLRGIDPATGDPTYYYLEYRQPQGFDSFLAGVGNLTTGVTLRSASLSRGAFQLDMTPRSNTTAAAYDLMDGALAVGSRFTDSDAGVTIAVTWADASGAGVDVTFGKDSTCKRAAPAVLLSGPTQAVAAGTALSYTVAVSNNDSAACTSTSFSLARAVPTGWSGTLAANSLVLAPGSAASTTLTVASPTSASAGTYNVSATATHGASTSLSGSASSTYTVEAGSSSTELSATLTTDKSSYTLGDTVVSTAAVSAGGSPVAGASVSFTLTKADGKTMTQSVTTGSDGRAIHKYKLKRNDPAGSYQMASVATSSGKSLSNSASFTASR</sequence>
<dbReference type="InterPro" id="IPR024079">
    <property type="entry name" value="MetalloPept_cat_dom_sf"/>
</dbReference>
<dbReference type="Proteomes" id="UP000185739">
    <property type="component" value="Chromosome"/>
</dbReference>
<name>A0A1H5RVU5_9RHOO</name>
<dbReference type="RefSeq" id="WP_075148547.1">
    <property type="nucleotide sequence ID" value="NZ_CP018839.1"/>
</dbReference>
<dbReference type="SUPFAM" id="SSF55486">
    <property type="entry name" value="Metalloproteases ('zincins'), catalytic domain"/>
    <property type="match status" value="1"/>
</dbReference>
<dbReference type="InterPro" id="IPR018905">
    <property type="entry name" value="A-galactase_NEW3"/>
</dbReference>
<accession>A0A1H5RVU5</accession>
<gene>
    <name evidence="1" type="ORF">Tchl_2301</name>
</gene>
<evidence type="ECO:0000313" key="1">
    <source>
        <dbReference type="EMBL" id="APR05141.1"/>
    </source>
</evidence>
<keyword evidence="2" id="KW-1185">Reference proteome</keyword>
<dbReference type="InterPro" id="IPR007110">
    <property type="entry name" value="Ig-like_dom"/>
</dbReference>
<dbReference type="InterPro" id="IPR013783">
    <property type="entry name" value="Ig-like_fold"/>
</dbReference>
<dbReference type="EMBL" id="CP018839">
    <property type="protein sequence ID" value="APR05141.1"/>
    <property type="molecule type" value="Genomic_DNA"/>
</dbReference>
<dbReference type="KEGG" id="tcl:Tchl_2301"/>
<dbReference type="OrthoDB" id="5904383at2"/>
<dbReference type="PROSITE" id="PS50835">
    <property type="entry name" value="IG_LIKE"/>
    <property type="match status" value="1"/>
</dbReference>
<proteinExistence type="predicted"/>
<reference evidence="1 2" key="1">
    <citation type="submission" date="2016-12" db="EMBL/GenBank/DDBJ databases">
        <title>Complete genome sequence of Thauera chlorobenzoica, a Betaproteobacterium degrading haloaromatics anaerobically to CO2 and halides.</title>
        <authorList>
            <person name="Goris T."/>
            <person name="Mergelsberg M."/>
            <person name="Boll M."/>
        </authorList>
    </citation>
    <scope>NUCLEOTIDE SEQUENCE [LARGE SCALE GENOMIC DNA]</scope>
    <source>
        <strain evidence="1 2">3CB1</strain>
    </source>
</reference>
<dbReference type="Gene3D" id="3.40.390.10">
    <property type="entry name" value="Collagenase (Catalytic Domain)"/>
    <property type="match status" value="1"/>
</dbReference>
<dbReference type="Gene3D" id="2.60.40.10">
    <property type="entry name" value="Immunoglobulins"/>
    <property type="match status" value="1"/>
</dbReference>
<evidence type="ECO:0000313" key="2">
    <source>
        <dbReference type="Proteomes" id="UP000185739"/>
    </source>
</evidence>
<dbReference type="InterPro" id="IPR008752">
    <property type="entry name" value="Peptidase_M11"/>
</dbReference>
<dbReference type="GO" id="GO:0008237">
    <property type="term" value="F:metallopeptidase activity"/>
    <property type="evidence" value="ECO:0007669"/>
    <property type="project" value="InterPro"/>
</dbReference>
<dbReference type="Pfam" id="PF05548">
    <property type="entry name" value="Peptidase_M11"/>
    <property type="match status" value="1"/>
</dbReference>
<organism evidence="1 2">
    <name type="scientific">Thauera chlorobenzoica</name>
    <dbReference type="NCBI Taxonomy" id="96773"/>
    <lineage>
        <taxon>Bacteria</taxon>
        <taxon>Pseudomonadati</taxon>
        <taxon>Pseudomonadota</taxon>
        <taxon>Betaproteobacteria</taxon>
        <taxon>Rhodocyclales</taxon>
        <taxon>Zoogloeaceae</taxon>
        <taxon>Thauera</taxon>
    </lineage>
</organism>
<dbReference type="Pfam" id="PF10633">
    <property type="entry name" value="NPCBM_assoc"/>
    <property type="match status" value="1"/>
</dbReference>